<gene>
    <name evidence="1" type="ORF">FLK62_02635</name>
</gene>
<evidence type="ECO:0000313" key="1">
    <source>
        <dbReference type="EMBL" id="QKY72248.1"/>
    </source>
</evidence>
<dbReference type="Proteomes" id="UP000509790">
    <property type="component" value="Chromosome"/>
</dbReference>
<dbReference type="AlphaFoldDB" id="A0A6I5WVC1"/>
<reference evidence="1 2" key="1">
    <citation type="submission" date="2019-06" db="EMBL/GenBank/DDBJ databases">
        <title>Complete genome sequence of Haemophilus parasuis HPS412.</title>
        <authorList>
            <person name="Yang S."/>
            <person name="Huang C."/>
        </authorList>
    </citation>
    <scope>NUCLEOTIDE SEQUENCE [LARGE SCALE GENOMIC DNA]</scope>
    <source>
        <strain evidence="1 2">HPS412</strain>
    </source>
</reference>
<dbReference type="RefSeq" id="WP_005710422.1">
    <property type="nucleotide sequence ID" value="NZ_CP009237.1"/>
</dbReference>
<organism evidence="1 2">
    <name type="scientific">Glaesserella parasuis</name>
    <name type="common">Haemophilus parasuis</name>
    <dbReference type="NCBI Taxonomy" id="738"/>
    <lineage>
        <taxon>Bacteria</taxon>
        <taxon>Pseudomonadati</taxon>
        <taxon>Pseudomonadota</taxon>
        <taxon>Gammaproteobacteria</taxon>
        <taxon>Pasteurellales</taxon>
        <taxon>Pasteurellaceae</taxon>
        <taxon>Glaesserella</taxon>
    </lineage>
</organism>
<name>A0A6I5WVC1_GLAPU</name>
<dbReference type="EMBL" id="CP041334">
    <property type="protein sequence ID" value="QKY72248.1"/>
    <property type="molecule type" value="Genomic_DNA"/>
</dbReference>
<proteinExistence type="predicted"/>
<protein>
    <submittedName>
        <fullName evidence="1">Uncharacterized protein</fullName>
    </submittedName>
</protein>
<dbReference type="KEGG" id="hpak:JT17_04390"/>
<accession>A0A6I5WVC1</accession>
<sequence>MANESQNYLGQIKILEKLIEDINKLINKMDGFINIYKDEIDKAENRGMMLNYIVPLKAKGYPAYREKIQRSKDELIRMIKTLEFFIEVLRELEQNASEIENCLI</sequence>
<evidence type="ECO:0000313" key="2">
    <source>
        <dbReference type="Proteomes" id="UP000509790"/>
    </source>
</evidence>